<evidence type="ECO:0000313" key="2">
    <source>
        <dbReference type="EMBL" id="EQL03036.1"/>
    </source>
</evidence>
<dbReference type="AlphaFoldDB" id="T5AKU7"/>
<proteinExistence type="predicted"/>
<sequence>MSRGQRESDIICKSLMAMYWDGMGCHGMPLPPHAAPKQIRAFWQCPEDNGSPTSSASPATGGKSEPLFAQRFWLAAHHKDQDRGNGSLPPLDVSARRLEIARFADTYMHTCIRTWEASRLECARSRAQASTRNLLQLPFGWHGCSIADTPLHPSRQAKSTSTHEYGYRIHNQRNSLKTLEVLSPHLPGCPHPPVAIFRARTAAARKTPQTQFPPSPPPPGYRTLVGCNASDLQTWNPGWRHAAQSPLPWSSRASPGPGPSLDTYAPRAYLAQVGDSCRDFGKAIIRLG</sequence>
<evidence type="ECO:0000256" key="1">
    <source>
        <dbReference type="SAM" id="MobiDB-lite"/>
    </source>
</evidence>
<dbReference type="HOGENOM" id="CLU_966749_0_0_1"/>
<feature type="region of interest" description="Disordered" evidence="1">
    <location>
        <begin position="44"/>
        <end position="63"/>
    </location>
</feature>
<dbReference type="EMBL" id="KE652245">
    <property type="protein sequence ID" value="EQL03036.1"/>
    <property type="molecule type" value="Genomic_DNA"/>
</dbReference>
<accession>T5AKU7</accession>
<evidence type="ECO:0000313" key="3">
    <source>
        <dbReference type="Proteomes" id="UP000019374"/>
    </source>
</evidence>
<dbReference type="Proteomes" id="UP000019374">
    <property type="component" value="Unassembled WGS sequence"/>
</dbReference>
<reference evidence="2 3" key="1">
    <citation type="journal article" date="2013" name="Chin. Sci. Bull.">
        <title>Genome survey uncovers the secrets of sex and lifestyle in caterpillar fungus.</title>
        <authorList>
            <person name="Hu X."/>
            <person name="Zhang Y."/>
            <person name="Xiao G."/>
            <person name="Zheng P."/>
            <person name="Xia Y."/>
            <person name="Zhang X."/>
            <person name="St Leger R.J."/>
            <person name="Liu X."/>
            <person name="Wang C."/>
        </authorList>
    </citation>
    <scope>NUCLEOTIDE SEQUENCE [LARGE SCALE GENOMIC DNA]</scope>
    <source>
        <strain evidence="3">Co18 / CGMCC 3.14243</strain>
        <tissue evidence="2">Fruit-body</tissue>
    </source>
</reference>
<name>T5AKU7_OPHSC</name>
<organism evidence="2 3">
    <name type="scientific">Ophiocordyceps sinensis (strain Co18 / CGMCC 3.14243)</name>
    <name type="common">Yarsagumba caterpillar fungus</name>
    <name type="synonym">Hirsutella sinensis</name>
    <dbReference type="NCBI Taxonomy" id="911162"/>
    <lineage>
        <taxon>Eukaryota</taxon>
        <taxon>Fungi</taxon>
        <taxon>Dikarya</taxon>
        <taxon>Ascomycota</taxon>
        <taxon>Pezizomycotina</taxon>
        <taxon>Sordariomycetes</taxon>
        <taxon>Hypocreomycetidae</taxon>
        <taxon>Hypocreales</taxon>
        <taxon>Ophiocordycipitaceae</taxon>
        <taxon>Ophiocordyceps</taxon>
    </lineage>
</organism>
<gene>
    <name evidence="2" type="ORF">OCS_01260</name>
</gene>
<protein>
    <submittedName>
        <fullName evidence="2">Uncharacterized protein</fullName>
    </submittedName>
</protein>